<evidence type="ECO:0000256" key="1">
    <source>
        <dbReference type="SAM" id="SignalP"/>
    </source>
</evidence>
<sequence>MFLKFLIALVLWSAIGSSNASVRSEYEVKAAFLYNFTRFITWSEPVADAEDLKICVFGRDPFGDVLQQLDGRMSQGKALTLAYPQTLIDAENCQVLFVGSAKSRDLPSITRYAEERRMLTISEIPEFVDEGGIIGYVKEGNVIRFEINLQAAQRAGLQINSRLLELALRVIR</sequence>
<comment type="caution">
    <text evidence="2">The sequence shown here is derived from an EMBL/GenBank/DDBJ whole genome shotgun (WGS) entry which is preliminary data.</text>
</comment>
<name>A0ABU5NX98_9GAMM</name>
<evidence type="ECO:0000313" key="3">
    <source>
        <dbReference type="Proteomes" id="UP001305746"/>
    </source>
</evidence>
<organism evidence="2 3">
    <name type="scientific">Marinobacter qingdaonensis</name>
    <dbReference type="NCBI Taxonomy" id="3108486"/>
    <lineage>
        <taxon>Bacteria</taxon>
        <taxon>Pseudomonadati</taxon>
        <taxon>Pseudomonadota</taxon>
        <taxon>Gammaproteobacteria</taxon>
        <taxon>Pseudomonadales</taxon>
        <taxon>Marinobacteraceae</taxon>
        <taxon>Marinobacter</taxon>
    </lineage>
</organism>
<feature type="chain" id="PRO_5046511926" evidence="1">
    <location>
        <begin position="21"/>
        <end position="172"/>
    </location>
</feature>
<dbReference type="InterPro" id="IPR025293">
    <property type="entry name" value="YfiR/HmsC-like"/>
</dbReference>
<evidence type="ECO:0000313" key="2">
    <source>
        <dbReference type="EMBL" id="MEA1080435.1"/>
    </source>
</evidence>
<dbReference type="Gene3D" id="3.40.50.2300">
    <property type="match status" value="1"/>
</dbReference>
<reference evidence="2 3" key="1">
    <citation type="submission" date="2023-12" db="EMBL/GenBank/DDBJ databases">
        <title>Marinobacter qingdaonensis sp. nov., isolated from the intertidal sediment of Qingdao, PR China.</title>
        <authorList>
            <person name="Li Y."/>
        </authorList>
    </citation>
    <scope>NUCLEOTIDE SEQUENCE [LARGE SCALE GENOMIC DNA]</scope>
    <source>
        <strain evidence="2 3">ASW11-75</strain>
    </source>
</reference>
<accession>A0ABU5NX98</accession>
<keyword evidence="3" id="KW-1185">Reference proteome</keyword>
<feature type="signal peptide" evidence="1">
    <location>
        <begin position="1"/>
        <end position="20"/>
    </location>
</feature>
<dbReference type="RefSeq" id="WP_322854938.1">
    <property type="nucleotide sequence ID" value="NZ_JAYDCJ010000003.1"/>
</dbReference>
<gene>
    <name evidence="2" type="ORF">U5822_07120</name>
</gene>
<dbReference type="Proteomes" id="UP001305746">
    <property type="component" value="Unassembled WGS sequence"/>
</dbReference>
<dbReference type="Pfam" id="PF13689">
    <property type="entry name" value="DUF4154"/>
    <property type="match status" value="1"/>
</dbReference>
<dbReference type="EMBL" id="JAYDCJ010000003">
    <property type="protein sequence ID" value="MEA1080435.1"/>
    <property type="molecule type" value="Genomic_DNA"/>
</dbReference>
<protein>
    <submittedName>
        <fullName evidence="2">YfiR family protein</fullName>
    </submittedName>
</protein>
<proteinExistence type="predicted"/>
<keyword evidence="1" id="KW-0732">Signal</keyword>